<dbReference type="KEGG" id="cpri:FZC34_02740"/>
<evidence type="ECO:0000256" key="2">
    <source>
        <dbReference type="ARBA" id="ARBA00006971"/>
    </source>
</evidence>
<feature type="domain" description="Band 7" evidence="4">
    <location>
        <begin position="111"/>
        <end position="278"/>
    </location>
</feature>
<gene>
    <name evidence="5" type="primary">hflK</name>
    <name evidence="5" type="ORF">FZC34_02740</name>
</gene>
<feature type="transmembrane region" description="Helical" evidence="3">
    <location>
        <begin position="94"/>
        <end position="116"/>
    </location>
</feature>
<dbReference type="GO" id="GO:0016020">
    <property type="term" value="C:membrane"/>
    <property type="evidence" value="ECO:0007669"/>
    <property type="project" value="UniProtKB-SubCell"/>
</dbReference>
<dbReference type="InterPro" id="IPR001107">
    <property type="entry name" value="Band_7"/>
</dbReference>
<dbReference type="SMART" id="SM00244">
    <property type="entry name" value="PHB"/>
    <property type="match status" value="1"/>
</dbReference>
<dbReference type="EMBL" id="CP043316">
    <property type="protein sequence ID" value="QEK38805.1"/>
    <property type="molecule type" value="Genomic_DNA"/>
</dbReference>
<evidence type="ECO:0000259" key="4">
    <source>
        <dbReference type="SMART" id="SM00244"/>
    </source>
</evidence>
<organism evidence="5 6">
    <name type="scientific">Candidatus Cytomitobacter primus</name>
    <dbReference type="NCBI Taxonomy" id="2066024"/>
    <lineage>
        <taxon>Bacteria</taxon>
        <taxon>Pseudomonadati</taxon>
        <taxon>Pseudomonadota</taxon>
        <taxon>Alphaproteobacteria</taxon>
        <taxon>Holosporales</taxon>
        <taxon>Holosporaceae</taxon>
        <taxon>Candidatus Cytomitobacter</taxon>
    </lineage>
</organism>
<comment type="similarity">
    <text evidence="2 3">Belongs to the band 7/mec-2 family. HflK subfamily.</text>
</comment>
<sequence length="407" mass="45887">MLPVVFGMVFVISLLKIEFILFILGFALISFVFLMMADSKFQNHIRNYIKRIMSGKKAHGKSDFSLNDQDVFEMKNLKVFFKKMTSGKLIPGKFSVTILGIVGIMCWAFFTGFYWVKLNEEAITLRFGSVNGYKKSGWYWKMPYPVDKVIIKDVTTIHKVNTSILPGCNGKMLTKDENILGVFLTVFWKISDLQQYIFKATDPDGILKVATESIARQIVANHNAEECLTVGRTVIGAKIKHSLSQLLNSYNIGIEIVDVQMGKIDPPDSVIDSYRDVQKAKVEKETKRNEAESYANFILPKAKGDAASIINKAEAYKISRIASAKGEFKAFQAKLSAYSKDPEVAKMFMFFDTVNEVLGNSKSMNIVDSNVIVMNQDHTVENVVGNITRNGHINNVKEMPNMKEMQK</sequence>
<dbReference type="Proteomes" id="UP000325004">
    <property type="component" value="Chromosome"/>
</dbReference>
<feature type="transmembrane region" description="Helical" evidence="3">
    <location>
        <begin position="6"/>
        <end position="36"/>
    </location>
</feature>
<dbReference type="PANTHER" id="PTHR42911">
    <property type="entry name" value="MODULATOR OF FTSH PROTEASE HFLC"/>
    <property type="match status" value="1"/>
</dbReference>
<evidence type="ECO:0000256" key="1">
    <source>
        <dbReference type="ARBA" id="ARBA00004167"/>
    </source>
</evidence>
<evidence type="ECO:0000256" key="3">
    <source>
        <dbReference type="RuleBase" id="RU364113"/>
    </source>
</evidence>
<dbReference type="OrthoDB" id="9779595at2"/>
<accession>A0A5C0UFD2</accession>
<keyword evidence="5" id="KW-0645">Protease</keyword>
<evidence type="ECO:0000313" key="5">
    <source>
        <dbReference type="EMBL" id="QEK38805.1"/>
    </source>
</evidence>
<dbReference type="GO" id="GO:0008233">
    <property type="term" value="F:peptidase activity"/>
    <property type="evidence" value="ECO:0007669"/>
    <property type="project" value="UniProtKB-KW"/>
</dbReference>
<keyword evidence="3" id="KW-0812">Transmembrane</keyword>
<dbReference type="Pfam" id="PF01145">
    <property type="entry name" value="Band_7"/>
    <property type="match status" value="1"/>
</dbReference>
<keyword evidence="3" id="KW-0472">Membrane</keyword>
<comment type="subcellular location">
    <subcellularLocation>
        <location evidence="1">Membrane</location>
        <topology evidence="1">Single-pass membrane protein</topology>
    </subcellularLocation>
</comment>
<keyword evidence="5" id="KW-0378">Hydrolase</keyword>
<dbReference type="SUPFAM" id="SSF117892">
    <property type="entry name" value="Band 7/SPFH domain"/>
    <property type="match status" value="1"/>
</dbReference>
<keyword evidence="3" id="KW-1133">Transmembrane helix</keyword>
<protein>
    <recommendedName>
        <fullName evidence="3">Protein HflK</fullName>
    </recommendedName>
</protein>
<dbReference type="InterPro" id="IPR010201">
    <property type="entry name" value="HflK"/>
</dbReference>
<dbReference type="InterPro" id="IPR036013">
    <property type="entry name" value="Band_7/SPFH_dom_sf"/>
</dbReference>
<name>A0A5C0UFD2_9PROT</name>
<proteinExistence type="inferred from homology"/>
<dbReference type="RefSeq" id="WP_148971926.1">
    <property type="nucleotide sequence ID" value="NZ_CP043316.1"/>
</dbReference>
<keyword evidence="6" id="KW-1185">Reference proteome</keyword>
<evidence type="ECO:0000313" key="6">
    <source>
        <dbReference type="Proteomes" id="UP000325004"/>
    </source>
</evidence>
<dbReference type="AlphaFoldDB" id="A0A5C0UFD2"/>
<comment type="function">
    <text evidence="3">HflC and HflK could encode or regulate a protease.</text>
</comment>
<comment type="caution">
    <text evidence="3">Lacks conserved residue(s) required for the propagation of feature annotation.</text>
</comment>
<dbReference type="Gene3D" id="3.30.479.30">
    <property type="entry name" value="Band 7 domain"/>
    <property type="match status" value="1"/>
</dbReference>
<dbReference type="CDD" id="cd03404">
    <property type="entry name" value="SPFH_HflK"/>
    <property type="match status" value="1"/>
</dbReference>
<dbReference type="GO" id="GO:0006508">
    <property type="term" value="P:proteolysis"/>
    <property type="evidence" value="ECO:0007669"/>
    <property type="project" value="UniProtKB-KW"/>
</dbReference>
<dbReference type="PANTHER" id="PTHR42911:SF2">
    <property type="entry name" value="PROHIBITIN FAMILY PROTEIN"/>
    <property type="match status" value="1"/>
</dbReference>
<reference evidence="5 6" key="1">
    <citation type="submission" date="2019-08" db="EMBL/GenBank/DDBJ databases">
        <title>Highly reduced genomes of protist endosymbionts show evolutionary convergence.</title>
        <authorList>
            <person name="George E."/>
            <person name="Husnik F."/>
            <person name="Tashyreva D."/>
            <person name="Prokopchuk G."/>
            <person name="Horak A."/>
            <person name="Kwong W.K."/>
            <person name="Lukes J."/>
            <person name="Keeling P.J."/>
        </authorList>
    </citation>
    <scope>NUCLEOTIDE SEQUENCE [LARGE SCALE GENOMIC DNA]</scope>
    <source>
        <strain evidence="5">1604LC</strain>
    </source>
</reference>
<dbReference type="NCBIfam" id="TIGR01933">
    <property type="entry name" value="hflK"/>
    <property type="match status" value="1"/>
</dbReference>
<comment type="subunit">
    <text evidence="3">HflC and HflK may interact to form a multimeric complex.</text>
</comment>